<dbReference type="GO" id="GO:0005737">
    <property type="term" value="C:cytoplasm"/>
    <property type="evidence" value="ECO:0007669"/>
    <property type="project" value="UniProtKB-SubCell"/>
</dbReference>
<name>R7RNY1_9CLOT</name>
<feature type="binding site" evidence="2">
    <location>
        <begin position="7"/>
        <end position="20"/>
    </location>
    <ligand>
        <name>ATP</name>
        <dbReference type="ChEBI" id="CHEBI:30616"/>
    </ligand>
</feature>
<sequence length="407" mass="46502">MNVTGIIVEYNPLHNGHVYHISKTKELTNCDALVAVMSGPFVQRGEPSFVDKWVRTKMALNSGVDLVIELPVIYSKSSAEGFAFGAVSTLDATGIIDNICFGSEIGDISALYKIAEILVYEPSNYKTYLKNFLKLGDSYPSARLKALNNYILYHNLLNVNDIDIENILNNSNNILGIEYIKSILKINSKIKPYTIKRIVNKYNQKNLTGNISSATAIRKNFMNEEVKKSMPDFCYKMIKEQIENKNAPISLKDFEDIIFYILRTSDTKKLENIIDVNEGLENKLKQASEDTKDIYELIKTVKSKRYTQTRIQRILINILLNHTKDLNDKINNYPNYIRVLGFNDKGRQLIKLMKKNAKVPIITNPNKNDYNLLKLDIDAYDVYSLALNGEKRLSKSDLKSTPVYWQP</sequence>
<dbReference type="GO" id="GO:0000049">
    <property type="term" value="F:tRNA binding"/>
    <property type="evidence" value="ECO:0007669"/>
    <property type="project" value="UniProtKB-KW"/>
</dbReference>
<dbReference type="Gene3D" id="3.40.50.620">
    <property type="entry name" value="HUPs"/>
    <property type="match status" value="1"/>
</dbReference>
<protein>
    <recommendedName>
        <fullName evidence="2">tRNA(Met) cytidine acetate ligase</fullName>
        <ecNumber evidence="2">6.3.4.-</ecNumber>
    </recommendedName>
</protein>
<keyword evidence="2" id="KW-0820">tRNA-binding</keyword>
<evidence type="ECO:0000256" key="3">
    <source>
        <dbReference type="SAM" id="Coils"/>
    </source>
</evidence>
<comment type="catalytic activity">
    <reaction evidence="2">
        <text>cytidine(34) in elongator tRNA(Met) + acetate + ATP = N(4)-acetylcytidine(34) in elongator tRNA(Met) + AMP + diphosphate</text>
        <dbReference type="Rhea" id="RHEA:58144"/>
        <dbReference type="Rhea" id="RHEA-COMP:10693"/>
        <dbReference type="Rhea" id="RHEA-COMP:10694"/>
        <dbReference type="ChEBI" id="CHEBI:30089"/>
        <dbReference type="ChEBI" id="CHEBI:30616"/>
        <dbReference type="ChEBI" id="CHEBI:33019"/>
        <dbReference type="ChEBI" id="CHEBI:74900"/>
        <dbReference type="ChEBI" id="CHEBI:82748"/>
        <dbReference type="ChEBI" id="CHEBI:456215"/>
    </reaction>
</comment>
<proteinExistence type="inferred from homology"/>
<comment type="function">
    <text evidence="2">Catalyzes the formation of N(4)-acetylcytidine (ac(4)C) at the wobble position of elongator tRNA(Met), using acetate and ATP as substrates. First activates an acetate ion to form acetyladenylate (Ac-AMP) and then transfers the acetyl group to tRNA to form ac(4)C34.</text>
</comment>
<dbReference type="Pfam" id="PF05636">
    <property type="entry name" value="HIGH_NTase1"/>
    <property type="match status" value="1"/>
</dbReference>
<evidence type="ECO:0000313" key="5">
    <source>
        <dbReference type="Proteomes" id="UP000014923"/>
    </source>
</evidence>
<keyword evidence="3" id="KW-0175">Coiled coil</keyword>
<dbReference type="HOGENOM" id="CLU_038915_0_1_9"/>
<dbReference type="PANTHER" id="PTHR37825:SF1">
    <property type="entry name" value="TRNA(MET) CYTIDINE ACETATE LIGASE"/>
    <property type="match status" value="1"/>
</dbReference>
<keyword evidence="2" id="KW-0067">ATP-binding</keyword>
<dbReference type="GO" id="GO:0006400">
    <property type="term" value="P:tRNA modification"/>
    <property type="evidence" value="ECO:0007669"/>
    <property type="project" value="UniProtKB-UniRule"/>
</dbReference>
<evidence type="ECO:0000256" key="2">
    <source>
        <dbReference type="HAMAP-Rule" id="MF_01539"/>
    </source>
</evidence>
<keyword evidence="2" id="KW-0436">Ligase</keyword>
<evidence type="ECO:0000313" key="4">
    <source>
        <dbReference type="EMBL" id="CDF57907.1"/>
    </source>
</evidence>
<gene>
    <name evidence="2" type="primary">tmcAL</name>
    <name evidence="4" type="ORF">TCEL_01821</name>
</gene>
<dbReference type="OrthoDB" id="9769796at2"/>
<dbReference type="AlphaFoldDB" id="R7RNY1"/>
<dbReference type="Proteomes" id="UP000014923">
    <property type="component" value="Unassembled WGS sequence"/>
</dbReference>
<dbReference type="SUPFAM" id="SSF52374">
    <property type="entry name" value="Nucleotidylyl transferase"/>
    <property type="match status" value="1"/>
</dbReference>
<dbReference type="InterPro" id="IPR008513">
    <property type="entry name" value="tRNA(Met)_cyd_acetate_ligase"/>
</dbReference>
<accession>R7RNY1</accession>
<keyword evidence="2" id="KW-0694">RNA-binding</keyword>
<comment type="similarity">
    <text evidence="2">Belongs to the TmcAL family.</text>
</comment>
<feature type="binding site" evidence="2">
    <location>
        <position position="172"/>
    </location>
    <ligand>
        <name>ATP</name>
        <dbReference type="ChEBI" id="CHEBI:30616"/>
    </ligand>
</feature>
<dbReference type="eggNOG" id="COG1323">
    <property type="taxonomic scope" value="Bacteria"/>
</dbReference>
<dbReference type="GO" id="GO:0005524">
    <property type="term" value="F:ATP binding"/>
    <property type="evidence" value="ECO:0007669"/>
    <property type="project" value="UniProtKB-KW"/>
</dbReference>
<feature type="coiled-coil region" evidence="3">
    <location>
        <begin position="270"/>
        <end position="297"/>
    </location>
</feature>
<dbReference type="NCBIfam" id="NF010191">
    <property type="entry name" value="PRK13670.1"/>
    <property type="match status" value="1"/>
</dbReference>
<keyword evidence="5" id="KW-1185">Reference proteome</keyword>
<keyword evidence="2" id="KW-0963">Cytoplasm</keyword>
<feature type="binding site" evidence="2">
    <location>
        <position position="102"/>
    </location>
    <ligand>
        <name>ATP</name>
        <dbReference type="ChEBI" id="CHEBI:30616"/>
    </ligand>
</feature>
<dbReference type="InterPro" id="IPR014729">
    <property type="entry name" value="Rossmann-like_a/b/a_fold"/>
</dbReference>
<dbReference type="EMBL" id="CAVN010000092">
    <property type="protein sequence ID" value="CDF57907.1"/>
    <property type="molecule type" value="Genomic_DNA"/>
</dbReference>
<dbReference type="HAMAP" id="MF_01539">
    <property type="entry name" value="TmcAL"/>
    <property type="match status" value="1"/>
</dbReference>
<dbReference type="EC" id="6.3.4.-" evidence="2"/>
<keyword evidence="2" id="KW-0547">Nucleotide-binding</keyword>
<comment type="caution">
    <text evidence="4">The sequence shown here is derived from an EMBL/GenBank/DDBJ whole genome shotgun (WGS) entry which is preliminary data.</text>
</comment>
<reference evidence="4" key="1">
    <citation type="submission" date="2013-03" db="EMBL/GenBank/DDBJ databases">
        <title>Draft genome sequence of the hydrogen-ethanol-producing anaerobic alkalithermophilic Caloramator celere.</title>
        <authorList>
            <person name="Ciranna A."/>
            <person name="Larjo A."/>
            <person name="Kivisto A."/>
            <person name="Santala V."/>
            <person name="Roos C."/>
            <person name="Karp M."/>
        </authorList>
    </citation>
    <scope>NUCLEOTIDE SEQUENCE [LARGE SCALE GENOMIC DNA]</scope>
    <source>
        <strain evidence="4">DSM 8682</strain>
    </source>
</reference>
<dbReference type="PANTHER" id="PTHR37825">
    <property type="entry name" value="TRNA(MET) CYTIDINE ACETATE LIGASE"/>
    <property type="match status" value="1"/>
</dbReference>
<feature type="binding site" evidence="2">
    <location>
        <begin position="197"/>
        <end position="198"/>
    </location>
    <ligand>
        <name>ATP</name>
        <dbReference type="ChEBI" id="CHEBI:30616"/>
    </ligand>
</feature>
<evidence type="ECO:0000256" key="1">
    <source>
        <dbReference type="ARBA" id="ARBA00022694"/>
    </source>
</evidence>
<keyword evidence="1 2" id="KW-0819">tRNA processing</keyword>
<organism evidence="4 5">
    <name type="scientific">Thermobrachium celere DSM 8682</name>
    <dbReference type="NCBI Taxonomy" id="941824"/>
    <lineage>
        <taxon>Bacteria</taxon>
        <taxon>Bacillati</taxon>
        <taxon>Bacillota</taxon>
        <taxon>Clostridia</taxon>
        <taxon>Eubacteriales</taxon>
        <taxon>Clostridiaceae</taxon>
        <taxon>Thermobrachium</taxon>
    </lineage>
</organism>
<comment type="subcellular location">
    <subcellularLocation>
        <location evidence="2">Cytoplasm</location>
    </subcellularLocation>
</comment>
<dbReference type="RefSeq" id="WP_018661497.1">
    <property type="nucleotide sequence ID" value="NZ_HF952018.1"/>
</dbReference>
<dbReference type="GO" id="GO:0016879">
    <property type="term" value="F:ligase activity, forming carbon-nitrogen bonds"/>
    <property type="evidence" value="ECO:0007669"/>
    <property type="project" value="UniProtKB-UniRule"/>
</dbReference>